<accession>A0A7V2SWA9</accession>
<dbReference type="InterPro" id="IPR027478">
    <property type="entry name" value="LdcA_N"/>
</dbReference>
<proteinExistence type="inferred from homology"/>
<evidence type="ECO:0000256" key="4">
    <source>
        <dbReference type="ARBA" id="ARBA00022801"/>
    </source>
</evidence>
<organism evidence="9">
    <name type="scientific">Dissulfuribacter thermophilus</name>
    <dbReference type="NCBI Taxonomy" id="1156395"/>
    <lineage>
        <taxon>Bacteria</taxon>
        <taxon>Pseudomonadati</taxon>
        <taxon>Thermodesulfobacteriota</taxon>
        <taxon>Dissulfuribacteria</taxon>
        <taxon>Dissulfuribacterales</taxon>
        <taxon>Dissulfuribacteraceae</taxon>
        <taxon>Dissulfuribacter</taxon>
    </lineage>
</organism>
<evidence type="ECO:0000256" key="5">
    <source>
        <dbReference type="ARBA" id="ARBA00022825"/>
    </source>
</evidence>
<feature type="active site" description="Nucleophile" evidence="6">
    <location>
        <position position="112"/>
    </location>
</feature>
<evidence type="ECO:0000256" key="6">
    <source>
        <dbReference type="PIRSR" id="PIRSR028757-1"/>
    </source>
</evidence>
<comment type="similarity">
    <text evidence="1">Belongs to the peptidase S66 family.</text>
</comment>
<keyword evidence="3" id="KW-0645">Protease</keyword>
<dbReference type="CDD" id="cd07025">
    <property type="entry name" value="Peptidase_S66"/>
    <property type="match status" value="1"/>
</dbReference>
<dbReference type="PIRSF" id="PIRSF028757">
    <property type="entry name" value="LD-carboxypeptidase"/>
    <property type="match status" value="1"/>
</dbReference>
<feature type="active site" description="Charge relay system" evidence="6">
    <location>
        <position position="271"/>
    </location>
</feature>
<dbReference type="Proteomes" id="UP000885797">
    <property type="component" value="Unassembled WGS sequence"/>
</dbReference>
<dbReference type="PANTHER" id="PTHR30237">
    <property type="entry name" value="MURAMOYLTETRAPEPTIDE CARBOXYPEPTIDASE"/>
    <property type="match status" value="1"/>
</dbReference>
<dbReference type="Pfam" id="PF17676">
    <property type="entry name" value="Peptidase_S66C"/>
    <property type="match status" value="1"/>
</dbReference>
<evidence type="ECO:0000256" key="3">
    <source>
        <dbReference type="ARBA" id="ARBA00022670"/>
    </source>
</evidence>
<keyword evidence="5" id="KW-0720">Serine protease</keyword>
<dbReference type="Pfam" id="PF02016">
    <property type="entry name" value="Peptidase_S66"/>
    <property type="match status" value="1"/>
</dbReference>
<evidence type="ECO:0000259" key="7">
    <source>
        <dbReference type="Pfam" id="PF02016"/>
    </source>
</evidence>
<dbReference type="SUPFAM" id="SSF141986">
    <property type="entry name" value="LD-carboxypeptidase A C-terminal domain-like"/>
    <property type="match status" value="1"/>
</dbReference>
<sequence>MPNKEESSSLRVVAFWPSSPSVIEEEDWKILKDRFHFLKIEEEGLVHGPASKLPYLAMDDLLQARRFLMHFNSDETDLLWAVRGGYGILRWAGMVVDQLVKRERYPVVLGFSDVSLIHILLFNANIPSIHGPMINTLKDTSDESLEALSSVLKGGTFPSLKGKRLIGGRASGRLLPVNLSCLVSSIGTRLQPHFQRQDVILAIEDHREPLYRIDRMLTQLLETGILEEVSGIAVGEILLSDNGNAPLLETLLVDRLSRLRCPVVYGLPFGHGLSNMPLLQGGSYELDGESGWLSMP</sequence>
<dbReference type="Gene3D" id="3.50.30.60">
    <property type="entry name" value="LD-carboxypeptidase A C-terminal domain-like"/>
    <property type="match status" value="1"/>
</dbReference>
<dbReference type="AlphaFoldDB" id="A0A7V2SWA9"/>
<reference evidence="9" key="1">
    <citation type="journal article" date="2020" name="mSystems">
        <title>Genome- and Community-Level Interaction Insights into Carbon Utilization and Element Cycling Functions of Hydrothermarchaeota in Hydrothermal Sediment.</title>
        <authorList>
            <person name="Zhou Z."/>
            <person name="Liu Y."/>
            <person name="Xu W."/>
            <person name="Pan J."/>
            <person name="Luo Z.H."/>
            <person name="Li M."/>
        </authorList>
    </citation>
    <scope>NUCLEOTIDE SEQUENCE [LARGE SCALE GENOMIC DNA]</scope>
    <source>
        <strain evidence="9">HyVt-503</strain>
    </source>
</reference>
<dbReference type="InterPro" id="IPR040449">
    <property type="entry name" value="Peptidase_S66_N"/>
</dbReference>
<dbReference type="InterPro" id="IPR027461">
    <property type="entry name" value="Carboxypeptidase_A_C_sf"/>
</dbReference>
<feature type="active site" description="Charge relay system" evidence="6">
    <location>
        <position position="204"/>
    </location>
</feature>
<dbReference type="InterPro" id="IPR040921">
    <property type="entry name" value="Peptidase_S66C"/>
</dbReference>
<gene>
    <name evidence="9" type="ORF">ENJ63_04625</name>
</gene>
<comment type="caution">
    <text evidence="9">The sequence shown here is derived from an EMBL/GenBank/DDBJ whole genome shotgun (WGS) entry which is preliminary data.</text>
</comment>
<keyword evidence="4" id="KW-0378">Hydrolase</keyword>
<dbReference type="SUPFAM" id="SSF52317">
    <property type="entry name" value="Class I glutamine amidotransferase-like"/>
    <property type="match status" value="1"/>
</dbReference>
<evidence type="ECO:0000259" key="8">
    <source>
        <dbReference type="Pfam" id="PF17676"/>
    </source>
</evidence>
<dbReference type="InterPro" id="IPR029062">
    <property type="entry name" value="Class_I_gatase-like"/>
</dbReference>
<protein>
    <submittedName>
        <fullName evidence="9">LD-carboxypeptidase</fullName>
    </submittedName>
</protein>
<dbReference type="GO" id="GO:0004180">
    <property type="term" value="F:carboxypeptidase activity"/>
    <property type="evidence" value="ECO:0007669"/>
    <property type="project" value="UniProtKB-KW"/>
</dbReference>
<name>A0A7V2SWA9_9BACT</name>
<dbReference type="EMBL" id="DRND01000370">
    <property type="protein sequence ID" value="HFC47148.1"/>
    <property type="molecule type" value="Genomic_DNA"/>
</dbReference>
<dbReference type="PANTHER" id="PTHR30237:SF2">
    <property type="entry name" value="MUREIN TETRAPEPTIDE CARBOXYPEPTIDASE"/>
    <property type="match status" value="1"/>
</dbReference>
<evidence type="ECO:0000256" key="2">
    <source>
        <dbReference type="ARBA" id="ARBA00022645"/>
    </source>
</evidence>
<dbReference type="GO" id="GO:0006508">
    <property type="term" value="P:proteolysis"/>
    <property type="evidence" value="ECO:0007669"/>
    <property type="project" value="UniProtKB-KW"/>
</dbReference>
<keyword evidence="2" id="KW-0121">Carboxypeptidase</keyword>
<evidence type="ECO:0000313" key="9">
    <source>
        <dbReference type="EMBL" id="HFC47148.1"/>
    </source>
</evidence>
<dbReference type="GO" id="GO:0008236">
    <property type="term" value="F:serine-type peptidase activity"/>
    <property type="evidence" value="ECO:0007669"/>
    <property type="project" value="UniProtKB-KW"/>
</dbReference>
<feature type="domain" description="LD-carboxypeptidase C-terminal" evidence="8">
    <location>
        <begin position="171"/>
        <end position="286"/>
    </location>
</feature>
<feature type="domain" description="LD-carboxypeptidase N-terminal" evidence="7">
    <location>
        <begin position="48"/>
        <end position="131"/>
    </location>
</feature>
<dbReference type="Gene3D" id="3.40.50.10740">
    <property type="entry name" value="Class I glutamine amidotransferase-like"/>
    <property type="match status" value="1"/>
</dbReference>
<dbReference type="InterPro" id="IPR003507">
    <property type="entry name" value="S66_fam"/>
</dbReference>
<evidence type="ECO:0000256" key="1">
    <source>
        <dbReference type="ARBA" id="ARBA00010233"/>
    </source>
</evidence>